<dbReference type="NCBIfam" id="TIGR00589">
    <property type="entry name" value="ogt"/>
    <property type="match status" value="1"/>
</dbReference>
<evidence type="ECO:0000256" key="10">
    <source>
        <dbReference type="ARBA" id="ARBA00049348"/>
    </source>
</evidence>
<protein>
    <recommendedName>
        <fullName evidence="5">Methylated-DNA--protein-cysteine methyltransferase</fullName>
        <ecNumber evidence="4">2.1.1.63</ecNumber>
    </recommendedName>
</protein>
<dbReference type="Gene3D" id="3.30.160.70">
    <property type="entry name" value="Methylated DNA-protein cysteine methyltransferase domain"/>
    <property type="match status" value="1"/>
</dbReference>
<dbReference type="Gene3D" id="1.10.10.10">
    <property type="entry name" value="Winged helix-like DNA-binding domain superfamily/Winged helix DNA-binding domain"/>
    <property type="match status" value="1"/>
</dbReference>
<evidence type="ECO:0000313" key="12">
    <source>
        <dbReference type="EMBL" id="TQM00030.1"/>
    </source>
</evidence>
<feature type="domain" description="Methylated-DNA-[protein]-cysteine S-methyltransferase DNA binding" evidence="11">
    <location>
        <begin position="83"/>
        <end position="163"/>
    </location>
</feature>
<proteinExistence type="inferred from homology"/>
<dbReference type="GO" id="GO:0032259">
    <property type="term" value="P:methylation"/>
    <property type="evidence" value="ECO:0007669"/>
    <property type="project" value="UniProtKB-KW"/>
</dbReference>
<dbReference type="AlphaFoldDB" id="A0A543CSE9"/>
<dbReference type="Proteomes" id="UP000316096">
    <property type="component" value="Unassembled WGS sequence"/>
</dbReference>
<keyword evidence="9" id="KW-0234">DNA repair</keyword>
<name>A0A543CSE9_9ACTN</name>
<dbReference type="FunFam" id="1.10.10.10:FF:000214">
    <property type="entry name" value="Methylated-DNA--protein-cysteine methyltransferase"/>
    <property type="match status" value="1"/>
</dbReference>
<dbReference type="PANTHER" id="PTHR46460:SF1">
    <property type="entry name" value="METHYLATED-DNA--PROTEIN-CYSTEINE METHYLTRANSFERASE"/>
    <property type="match status" value="1"/>
</dbReference>
<comment type="function">
    <text evidence="2">Involved in the cellular defense against the biological effects of O6-methylguanine (O6-MeG) and O4-methylthymine (O4-MeT) in DNA. Repairs the methylated nucleobase in DNA by stoichiometrically transferring the methyl group to a cysteine residue in the enzyme. This is a suicide reaction: the enzyme is irreversibly inactivated.</text>
</comment>
<dbReference type="RefSeq" id="WP_141959277.1">
    <property type="nucleotide sequence ID" value="NZ_VFOZ01000001.1"/>
</dbReference>
<dbReference type="SUPFAM" id="SSF46767">
    <property type="entry name" value="Methylated DNA-protein cysteine methyltransferase, C-terminal domain"/>
    <property type="match status" value="1"/>
</dbReference>
<accession>A0A543CSE9</accession>
<dbReference type="GO" id="GO:0003908">
    <property type="term" value="F:methylated-DNA-[protein]-cysteine S-methyltransferase activity"/>
    <property type="evidence" value="ECO:0007669"/>
    <property type="project" value="UniProtKB-EC"/>
</dbReference>
<dbReference type="Pfam" id="PF01035">
    <property type="entry name" value="DNA_binding_1"/>
    <property type="match status" value="1"/>
</dbReference>
<evidence type="ECO:0000256" key="7">
    <source>
        <dbReference type="ARBA" id="ARBA00022679"/>
    </source>
</evidence>
<evidence type="ECO:0000259" key="11">
    <source>
        <dbReference type="Pfam" id="PF01035"/>
    </source>
</evidence>
<dbReference type="SUPFAM" id="SSF53155">
    <property type="entry name" value="Methylated DNA-protein cysteine methyltransferase domain"/>
    <property type="match status" value="1"/>
</dbReference>
<evidence type="ECO:0000256" key="1">
    <source>
        <dbReference type="ARBA" id="ARBA00001286"/>
    </source>
</evidence>
<dbReference type="PANTHER" id="PTHR46460">
    <property type="entry name" value="METHYLATED-DNA--PROTEIN-CYSTEINE METHYLTRANSFERASE"/>
    <property type="match status" value="1"/>
</dbReference>
<keyword evidence="13" id="KW-1185">Reference proteome</keyword>
<dbReference type="InterPro" id="IPR001497">
    <property type="entry name" value="MethylDNA_cys_MeTrfase_AS"/>
</dbReference>
<evidence type="ECO:0000256" key="4">
    <source>
        <dbReference type="ARBA" id="ARBA00011918"/>
    </source>
</evidence>
<dbReference type="InterPro" id="IPR014048">
    <property type="entry name" value="MethylDNA_cys_MeTrfase_DNA-bd"/>
</dbReference>
<dbReference type="GO" id="GO:0006281">
    <property type="term" value="P:DNA repair"/>
    <property type="evidence" value="ECO:0007669"/>
    <property type="project" value="UniProtKB-KW"/>
</dbReference>
<comment type="similarity">
    <text evidence="3">Belongs to the MGMT family.</text>
</comment>
<reference evidence="12 13" key="1">
    <citation type="submission" date="2019-06" db="EMBL/GenBank/DDBJ databases">
        <title>Sequencing the genomes of 1000 actinobacteria strains.</title>
        <authorList>
            <person name="Klenk H.-P."/>
        </authorList>
    </citation>
    <scope>NUCLEOTIDE SEQUENCE [LARGE SCALE GENOMIC DNA]</scope>
    <source>
        <strain evidence="12 13">DSM 102200</strain>
    </source>
</reference>
<evidence type="ECO:0000256" key="3">
    <source>
        <dbReference type="ARBA" id="ARBA00008711"/>
    </source>
</evidence>
<sequence length="176" mass="18441">MDVAIGALKTPLGTVAYACTAIGLSGLSFSDTPRQRAWLRGGLPLVEAPERTETVRGRLAAYFAGGLEDFGLPIDWRNTSGAQREVLEKLYAGVPYGRTVTYGELSGLSGTDVPARGIGTIMGSNPIPIVVPCHRVVASDGLGGYSGGNGVEVKRWLLTLEGAIPATLDWDPETGP</sequence>
<evidence type="ECO:0000256" key="2">
    <source>
        <dbReference type="ARBA" id="ARBA00003317"/>
    </source>
</evidence>
<keyword evidence="6 12" id="KW-0489">Methyltransferase</keyword>
<organism evidence="12 13">
    <name type="scientific">Actinoallomurus bryophytorum</name>
    <dbReference type="NCBI Taxonomy" id="1490222"/>
    <lineage>
        <taxon>Bacteria</taxon>
        <taxon>Bacillati</taxon>
        <taxon>Actinomycetota</taxon>
        <taxon>Actinomycetes</taxon>
        <taxon>Streptosporangiales</taxon>
        <taxon>Thermomonosporaceae</taxon>
        <taxon>Actinoallomurus</taxon>
    </lineage>
</organism>
<dbReference type="InterPro" id="IPR036388">
    <property type="entry name" value="WH-like_DNA-bd_sf"/>
</dbReference>
<dbReference type="EMBL" id="VFOZ01000001">
    <property type="protein sequence ID" value="TQM00030.1"/>
    <property type="molecule type" value="Genomic_DNA"/>
</dbReference>
<keyword evidence="8" id="KW-0227">DNA damage</keyword>
<dbReference type="InterPro" id="IPR036217">
    <property type="entry name" value="MethylDNA_cys_MeTrfase_DNAb"/>
</dbReference>
<comment type="catalytic activity">
    <reaction evidence="10">
        <text>a 6-O-methyl-2'-deoxyguanosine in DNA + L-cysteinyl-[protein] = S-methyl-L-cysteinyl-[protein] + a 2'-deoxyguanosine in DNA</text>
        <dbReference type="Rhea" id="RHEA:24000"/>
        <dbReference type="Rhea" id="RHEA-COMP:10131"/>
        <dbReference type="Rhea" id="RHEA-COMP:10132"/>
        <dbReference type="Rhea" id="RHEA-COMP:11367"/>
        <dbReference type="Rhea" id="RHEA-COMP:11368"/>
        <dbReference type="ChEBI" id="CHEBI:29950"/>
        <dbReference type="ChEBI" id="CHEBI:82612"/>
        <dbReference type="ChEBI" id="CHEBI:85445"/>
        <dbReference type="ChEBI" id="CHEBI:85448"/>
        <dbReference type="EC" id="2.1.1.63"/>
    </reaction>
</comment>
<keyword evidence="7 12" id="KW-0808">Transferase</keyword>
<dbReference type="InterPro" id="IPR036631">
    <property type="entry name" value="MGMT_N_sf"/>
</dbReference>
<comment type="caution">
    <text evidence="12">The sequence shown here is derived from an EMBL/GenBank/DDBJ whole genome shotgun (WGS) entry which is preliminary data.</text>
</comment>
<dbReference type="CDD" id="cd06445">
    <property type="entry name" value="ATase"/>
    <property type="match status" value="1"/>
</dbReference>
<evidence type="ECO:0000313" key="13">
    <source>
        <dbReference type="Proteomes" id="UP000316096"/>
    </source>
</evidence>
<evidence type="ECO:0000256" key="6">
    <source>
        <dbReference type="ARBA" id="ARBA00022603"/>
    </source>
</evidence>
<dbReference type="PROSITE" id="PS00374">
    <property type="entry name" value="MGMT"/>
    <property type="match status" value="1"/>
</dbReference>
<dbReference type="OrthoDB" id="9802228at2"/>
<gene>
    <name evidence="12" type="ORF">FB559_5734</name>
</gene>
<comment type="catalytic activity">
    <reaction evidence="1">
        <text>a 4-O-methyl-thymidine in DNA + L-cysteinyl-[protein] = a thymidine in DNA + S-methyl-L-cysteinyl-[protein]</text>
        <dbReference type="Rhea" id="RHEA:53428"/>
        <dbReference type="Rhea" id="RHEA-COMP:10131"/>
        <dbReference type="Rhea" id="RHEA-COMP:10132"/>
        <dbReference type="Rhea" id="RHEA-COMP:13555"/>
        <dbReference type="Rhea" id="RHEA-COMP:13556"/>
        <dbReference type="ChEBI" id="CHEBI:29950"/>
        <dbReference type="ChEBI" id="CHEBI:82612"/>
        <dbReference type="ChEBI" id="CHEBI:137386"/>
        <dbReference type="ChEBI" id="CHEBI:137387"/>
        <dbReference type="EC" id="2.1.1.63"/>
    </reaction>
</comment>
<dbReference type="EC" id="2.1.1.63" evidence="4"/>
<evidence type="ECO:0000256" key="9">
    <source>
        <dbReference type="ARBA" id="ARBA00023204"/>
    </source>
</evidence>
<evidence type="ECO:0000256" key="5">
    <source>
        <dbReference type="ARBA" id="ARBA00015377"/>
    </source>
</evidence>
<evidence type="ECO:0000256" key="8">
    <source>
        <dbReference type="ARBA" id="ARBA00022763"/>
    </source>
</evidence>